<dbReference type="InterPro" id="IPR045263">
    <property type="entry name" value="GLUT"/>
</dbReference>
<reference evidence="6" key="1">
    <citation type="submission" date="2024-02" db="UniProtKB">
        <authorList>
            <consortium name="WormBaseParasite"/>
        </authorList>
    </citation>
    <scope>IDENTIFICATION</scope>
</reference>
<sequence>MDFIPSWPLGLRVVTQCLFGAYSTYLILAFSTLSDPLEKLYNESIYSHYGVILGKQQFAYIVGMISAAKLIGSICSLMVLYPLLDSLGRKKMAVHFPFILGGLIGSSCQILAKLLVSVELFFIGELFIGAAFPLMNFATIMYLSECAPNRIRGATTLLLGITGITSWIGMSILAKPHVLGNADRWHFIPIIAAVMALIHFSICILFPESPKFLYYRGKTEEAARAVQIFHGNDVNVAEVLEEYSREVHHPLDEQVTLWKVWEDTEYREALFIVLLFDLASQLSPNNIDVNYHVMIRKKLGYTVDEIMLQRILVSAIIFPLNFFAAYAIERFGRRFLTVYCFVVTLIQVFWLAFGQFLYDNHQIGLLSRVTGTLTNIAGNLLSNSGFANMTFLMMAELCVPSIRTTVAQAAALLAMIAQMFIFSTYPPLVASIGAWYYLLTTTFMIIIFIMILHRLPETKRLPVIDIIDNLEEIVRSRANTLVIPRSRAHSEREPLMARRRHTYTGNHL</sequence>
<evidence type="ECO:0000313" key="5">
    <source>
        <dbReference type="Proteomes" id="UP000887575"/>
    </source>
</evidence>
<dbReference type="PANTHER" id="PTHR23503">
    <property type="entry name" value="SOLUTE CARRIER FAMILY 2"/>
    <property type="match status" value="1"/>
</dbReference>
<comment type="subcellular location">
    <subcellularLocation>
        <location evidence="1">Membrane</location>
        <topology evidence="1">Multi-pass membrane protein</topology>
    </subcellularLocation>
</comment>
<evidence type="ECO:0000256" key="4">
    <source>
        <dbReference type="ARBA" id="ARBA00023136"/>
    </source>
</evidence>
<proteinExistence type="predicted"/>
<evidence type="ECO:0000256" key="3">
    <source>
        <dbReference type="ARBA" id="ARBA00022989"/>
    </source>
</evidence>
<dbReference type="WBParaSite" id="MBELARI_LOCUS21512">
    <property type="protein sequence ID" value="MBELARI_LOCUS21512"/>
    <property type="gene ID" value="MBELARI_LOCUS21512"/>
</dbReference>
<dbReference type="GO" id="GO:0015149">
    <property type="term" value="F:hexose transmembrane transporter activity"/>
    <property type="evidence" value="ECO:0007669"/>
    <property type="project" value="TreeGrafter"/>
</dbReference>
<keyword evidence="4" id="KW-0472">Membrane</keyword>
<dbReference type="InterPro" id="IPR036259">
    <property type="entry name" value="MFS_trans_sf"/>
</dbReference>
<keyword evidence="2" id="KW-0812">Transmembrane</keyword>
<keyword evidence="5" id="KW-1185">Reference proteome</keyword>
<accession>A0A915H1Q5</accession>
<dbReference type="InterPro" id="IPR020846">
    <property type="entry name" value="MFS_dom"/>
</dbReference>
<dbReference type="Pfam" id="PF00083">
    <property type="entry name" value="Sugar_tr"/>
    <property type="match status" value="1"/>
</dbReference>
<evidence type="ECO:0000256" key="1">
    <source>
        <dbReference type="ARBA" id="ARBA00004141"/>
    </source>
</evidence>
<organism evidence="5 6">
    <name type="scientific">Mesorhabditis belari</name>
    <dbReference type="NCBI Taxonomy" id="2138241"/>
    <lineage>
        <taxon>Eukaryota</taxon>
        <taxon>Metazoa</taxon>
        <taxon>Ecdysozoa</taxon>
        <taxon>Nematoda</taxon>
        <taxon>Chromadorea</taxon>
        <taxon>Rhabditida</taxon>
        <taxon>Rhabditina</taxon>
        <taxon>Rhabditomorpha</taxon>
        <taxon>Rhabditoidea</taxon>
        <taxon>Rhabditidae</taxon>
        <taxon>Mesorhabditinae</taxon>
        <taxon>Mesorhabditis</taxon>
    </lineage>
</organism>
<evidence type="ECO:0000313" key="6">
    <source>
        <dbReference type="WBParaSite" id="MBELARI_LOCUS21512"/>
    </source>
</evidence>
<keyword evidence="3" id="KW-1133">Transmembrane helix</keyword>
<dbReference type="SUPFAM" id="SSF103473">
    <property type="entry name" value="MFS general substrate transporter"/>
    <property type="match status" value="1"/>
</dbReference>
<dbReference type="PANTHER" id="PTHR23503:SF123">
    <property type="entry name" value="MAJOR FACILITATOR SUPERFAMILY (MFS) PROFILE DOMAIN-CONTAINING PROTEIN"/>
    <property type="match status" value="1"/>
</dbReference>
<protein>
    <submittedName>
        <fullName evidence="6">Major facilitator superfamily (MFS) profile domain-containing protein</fullName>
    </submittedName>
</protein>
<name>A0A915H1Q5_9BILA</name>
<dbReference type="AlphaFoldDB" id="A0A915H1Q5"/>
<evidence type="ECO:0000256" key="2">
    <source>
        <dbReference type="ARBA" id="ARBA00022692"/>
    </source>
</evidence>
<dbReference type="InterPro" id="IPR005828">
    <property type="entry name" value="MFS_sugar_transport-like"/>
</dbReference>
<dbReference type="OrthoDB" id="6612291at2759"/>
<dbReference type="PROSITE" id="PS50850">
    <property type="entry name" value="MFS"/>
    <property type="match status" value="1"/>
</dbReference>
<dbReference type="Proteomes" id="UP000887575">
    <property type="component" value="Unassembled WGS sequence"/>
</dbReference>
<dbReference type="Gene3D" id="1.20.1250.20">
    <property type="entry name" value="MFS general substrate transporter like domains"/>
    <property type="match status" value="1"/>
</dbReference>
<dbReference type="GO" id="GO:0016020">
    <property type="term" value="C:membrane"/>
    <property type="evidence" value="ECO:0007669"/>
    <property type="project" value="UniProtKB-SubCell"/>
</dbReference>